<accession>A0A9D9J2A3</accession>
<dbReference type="InterPro" id="IPR012340">
    <property type="entry name" value="NA-bd_OB-fold"/>
</dbReference>
<keyword evidence="2" id="KW-0234">DNA repair</keyword>
<dbReference type="GO" id="GO:0003697">
    <property type="term" value="F:single-stranded DNA binding"/>
    <property type="evidence" value="ECO:0007669"/>
    <property type="project" value="UniProtKB-UniRule"/>
</dbReference>
<dbReference type="EMBL" id="JADILY010000100">
    <property type="protein sequence ID" value="MBO8481843.1"/>
    <property type="molecule type" value="Genomic_DNA"/>
</dbReference>
<dbReference type="SUPFAM" id="SSF50249">
    <property type="entry name" value="Nucleic acid-binding proteins"/>
    <property type="match status" value="1"/>
</dbReference>
<dbReference type="NCBIfam" id="TIGR00621">
    <property type="entry name" value="ssb"/>
    <property type="match status" value="1"/>
</dbReference>
<dbReference type="InterPro" id="IPR011344">
    <property type="entry name" value="ssDNA-bd"/>
</dbReference>
<name>A0A9D9J2A3_9BACT</name>
<organism evidence="5 6">
    <name type="scientific">Candidatus Merdivivens faecigallinarum</name>
    <dbReference type="NCBI Taxonomy" id="2840871"/>
    <lineage>
        <taxon>Bacteria</taxon>
        <taxon>Pseudomonadati</taxon>
        <taxon>Bacteroidota</taxon>
        <taxon>Bacteroidia</taxon>
        <taxon>Bacteroidales</taxon>
        <taxon>Muribaculaceae</taxon>
        <taxon>Muribaculaceae incertae sedis</taxon>
        <taxon>Candidatus Merdivivens</taxon>
    </lineage>
</organism>
<dbReference type="Gene3D" id="2.40.50.140">
    <property type="entry name" value="Nucleic acid-binding proteins"/>
    <property type="match status" value="1"/>
</dbReference>
<keyword evidence="2" id="KW-0227">DNA damage</keyword>
<evidence type="ECO:0000313" key="6">
    <source>
        <dbReference type="Proteomes" id="UP000823772"/>
    </source>
</evidence>
<dbReference type="InterPro" id="IPR000424">
    <property type="entry name" value="Primosome_PriB/ssb"/>
</dbReference>
<sequence length="159" mass="18104">MSLNKVLLIGNVGKDPDVRYLENNTKVASFTLATTERYRDKNNELKEITEWHNIVCWRRSADIVEQYVKKGTQLFIEGRLRTRNWDDQNGIKHYVTEINADNIQLLGRKQDNPAAAPGMAPQAPQASQAFQPSQAAQAPQQARQSEPLNIELEEDDLPF</sequence>
<dbReference type="CDD" id="cd04496">
    <property type="entry name" value="SSB_OBF"/>
    <property type="match status" value="1"/>
</dbReference>
<comment type="caution">
    <text evidence="5">The sequence shown here is derived from an EMBL/GenBank/DDBJ whole genome shotgun (WGS) entry which is preliminary data.</text>
</comment>
<dbReference type="GO" id="GO:0006260">
    <property type="term" value="P:DNA replication"/>
    <property type="evidence" value="ECO:0007669"/>
    <property type="project" value="UniProtKB-UniRule"/>
</dbReference>
<evidence type="ECO:0000256" key="3">
    <source>
        <dbReference type="PIRNR" id="PIRNR002070"/>
    </source>
</evidence>
<keyword evidence="2" id="KW-0235">DNA replication</keyword>
<feature type="short sequence motif" description="Important for interaction with partner proteins" evidence="2">
    <location>
        <begin position="154"/>
        <end position="159"/>
    </location>
</feature>
<evidence type="ECO:0000313" key="5">
    <source>
        <dbReference type="EMBL" id="MBO8481843.1"/>
    </source>
</evidence>
<dbReference type="GO" id="GO:0009295">
    <property type="term" value="C:nucleoid"/>
    <property type="evidence" value="ECO:0007669"/>
    <property type="project" value="TreeGrafter"/>
</dbReference>
<evidence type="ECO:0000256" key="1">
    <source>
        <dbReference type="ARBA" id="ARBA00023125"/>
    </source>
</evidence>
<keyword evidence="2" id="KW-0233">DNA recombination</keyword>
<reference evidence="5" key="2">
    <citation type="journal article" date="2021" name="PeerJ">
        <title>Extensive microbial diversity within the chicken gut microbiome revealed by metagenomics and culture.</title>
        <authorList>
            <person name="Gilroy R."/>
            <person name="Ravi A."/>
            <person name="Getino M."/>
            <person name="Pursley I."/>
            <person name="Horton D.L."/>
            <person name="Alikhan N.F."/>
            <person name="Baker D."/>
            <person name="Gharbi K."/>
            <person name="Hall N."/>
            <person name="Watson M."/>
            <person name="Adriaenssens E.M."/>
            <person name="Foster-Nyarko E."/>
            <person name="Jarju S."/>
            <person name="Secka A."/>
            <person name="Antonio M."/>
            <person name="Oren A."/>
            <person name="Chaudhuri R.R."/>
            <person name="La Ragione R."/>
            <person name="Hildebrand F."/>
            <person name="Pallen M.J."/>
        </authorList>
    </citation>
    <scope>NUCLEOTIDE SEQUENCE</scope>
    <source>
        <strain evidence="5">B3-2255</strain>
    </source>
</reference>
<dbReference type="PANTHER" id="PTHR10302:SF0">
    <property type="entry name" value="SINGLE-STRANDED DNA-BINDING PROTEIN, MITOCHONDRIAL"/>
    <property type="match status" value="1"/>
</dbReference>
<comment type="subunit">
    <text evidence="2">Homotetramer.</text>
</comment>
<reference evidence="5" key="1">
    <citation type="submission" date="2020-10" db="EMBL/GenBank/DDBJ databases">
        <authorList>
            <person name="Gilroy R."/>
        </authorList>
    </citation>
    <scope>NUCLEOTIDE SEQUENCE</scope>
    <source>
        <strain evidence="5">B3-2255</strain>
    </source>
</reference>
<feature type="region of interest" description="Disordered" evidence="4">
    <location>
        <begin position="111"/>
        <end position="159"/>
    </location>
</feature>
<feature type="compositionally biased region" description="Low complexity" evidence="4">
    <location>
        <begin position="113"/>
        <end position="145"/>
    </location>
</feature>
<dbReference type="PROSITE" id="PS50935">
    <property type="entry name" value="SSB"/>
    <property type="match status" value="1"/>
</dbReference>
<dbReference type="HAMAP" id="MF_00984">
    <property type="entry name" value="SSB"/>
    <property type="match status" value="1"/>
</dbReference>
<comment type="caution">
    <text evidence="2">Lacks conserved residue(s) required for the propagation of feature annotation.</text>
</comment>
<evidence type="ECO:0000256" key="4">
    <source>
        <dbReference type="SAM" id="MobiDB-lite"/>
    </source>
</evidence>
<dbReference type="PANTHER" id="PTHR10302">
    <property type="entry name" value="SINGLE-STRANDED DNA-BINDING PROTEIN"/>
    <property type="match status" value="1"/>
</dbReference>
<dbReference type="PIRSF" id="PIRSF002070">
    <property type="entry name" value="SSB"/>
    <property type="match status" value="1"/>
</dbReference>
<proteinExistence type="inferred from homology"/>
<evidence type="ECO:0000256" key="2">
    <source>
        <dbReference type="HAMAP-Rule" id="MF_00984"/>
    </source>
</evidence>
<dbReference type="GO" id="GO:0006281">
    <property type="term" value="P:DNA repair"/>
    <property type="evidence" value="ECO:0007669"/>
    <property type="project" value="UniProtKB-UniRule"/>
</dbReference>
<keyword evidence="1 2" id="KW-0238">DNA-binding</keyword>
<dbReference type="GO" id="GO:0006310">
    <property type="term" value="P:DNA recombination"/>
    <property type="evidence" value="ECO:0007669"/>
    <property type="project" value="UniProtKB-UniRule"/>
</dbReference>
<gene>
    <name evidence="5" type="ORF">IAC87_04785</name>
</gene>
<protein>
    <recommendedName>
        <fullName evidence="2 3">Single-stranded DNA-binding protein</fullName>
        <shortName evidence="2">SSB</shortName>
    </recommendedName>
</protein>
<dbReference type="Proteomes" id="UP000823772">
    <property type="component" value="Unassembled WGS sequence"/>
</dbReference>
<dbReference type="Pfam" id="PF00436">
    <property type="entry name" value="SSB"/>
    <property type="match status" value="1"/>
</dbReference>
<comment type="function">
    <text evidence="2">Plays an important role in DNA replication, recombination and repair. Binds to ssDNA and to an array of partner proteins to recruit them to their sites of action during DNA metabolism.</text>
</comment>
<dbReference type="AlphaFoldDB" id="A0A9D9J2A3"/>